<evidence type="ECO:0000313" key="2">
    <source>
        <dbReference type="EMBL" id="KAJ4444272.1"/>
    </source>
</evidence>
<feature type="domain" description="Reverse transcriptase" evidence="1">
    <location>
        <begin position="96"/>
        <end position="175"/>
    </location>
</feature>
<accession>A0ABQ8TEP0</accession>
<dbReference type="InterPro" id="IPR036397">
    <property type="entry name" value="RNaseH_sf"/>
</dbReference>
<reference evidence="2 3" key="1">
    <citation type="journal article" date="2022" name="Allergy">
        <title>Genome assembly and annotation of Periplaneta americana reveal a comprehensive cockroach allergen profile.</title>
        <authorList>
            <person name="Wang L."/>
            <person name="Xiong Q."/>
            <person name="Saelim N."/>
            <person name="Wang L."/>
            <person name="Nong W."/>
            <person name="Wan A.T."/>
            <person name="Shi M."/>
            <person name="Liu X."/>
            <person name="Cao Q."/>
            <person name="Hui J.H.L."/>
            <person name="Sookrung N."/>
            <person name="Leung T.F."/>
            <person name="Tungtrongchitr A."/>
            <person name="Tsui S.K.W."/>
        </authorList>
    </citation>
    <scope>NUCLEOTIDE SEQUENCE [LARGE SCALE GENOMIC DNA]</scope>
    <source>
        <strain evidence="2">PWHHKU_190912</strain>
    </source>
</reference>
<dbReference type="Pfam" id="PF00078">
    <property type="entry name" value="RVT_1"/>
    <property type="match status" value="1"/>
</dbReference>
<organism evidence="2 3">
    <name type="scientific">Periplaneta americana</name>
    <name type="common">American cockroach</name>
    <name type="synonym">Blatta americana</name>
    <dbReference type="NCBI Taxonomy" id="6978"/>
    <lineage>
        <taxon>Eukaryota</taxon>
        <taxon>Metazoa</taxon>
        <taxon>Ecdysozoa</taxon>
        <taxon>Arthropoda</taxon>
        <taxon>Hexapoda</taxon>
        <taxon>Insecta</taxon>
        <taxon>Pterygota</taxon>
        <taxon>Neoptera</taxon>
        <taxon>Polyneoptera</taxon>
        <taxon>Dictyoptera</taxon>
        <taxon>Blattodea</taxon>
        <taxon>Blattoidea</taxon>
        <taxon>Blattidae</taxon>
        <taxon>Blattinae</taxon>
        <taxon>Periplaneta</taxon>
    </lineage>
</organism>
<gene>
    <name evidence="2" type="ORF">ANN_06064</name>
</gene>
<evidence type="ECO:0000259" key="1">
    <source>
        <dbReference type="Pfam" id="PF00078"/>
    </source>
</evidence>
<sequence length="513" mass="59695">MRCITRNRYSDNPRRVLFYYIRTDRLDTATCTHTLLSTDVHIRTDHVRYTLRYLHCFSVVSCPHPSDSALNGIGLLIYHFNSEMFRIIKCLELNGLNQLLVYADDVNMLGENPQTIRENTEILLEASKAIGLEVNPEKTKYMIMSRDQNIVRNENIKIEDLSLEYVEKFKYLGGTVTDINDTREEIKHRINMGNACYCSVEKLLSTSLLSKNLKVRIYKTVILPVVLYGCETWTLTLRKEQGLRVFENKSPDLNPIEHLWDELHRRLRSREMRPTSTVQLSVMLQEEWQRIPVDILHKLVESMPDRVAAVTATRELNDSCEQYEMKINESKTKTMVIGRKVKKVNLRILNEAVEQVDSFKYSQKYSVLHILIFINVKCTVMDGKKVEYFQNFTALRNFGSFSIYDTIRTCKNVLQQELVYLESIVLPYKCNSSLVQLINAETATPYKECPNIDTEMSWISIVYKVLFRRIPIGTSSKRQPGWKKIRPQQNVTKDIGPNIASESFLMTLALTWK</sequence>
<name>A0ABQ8TEP0_PERAM</name>
<dbReference type="InterPro" id="IPR000477">
    <property type="entry name" value="RT_dom"/>
</dbReference>
<dbReference type="EMBL" id="JAJSOF020000011">
    <property type="protein sequence ID" value="KAJ4444272.1"/>
    <property type="molecule type" value="Genomic_DNA"/>
</dbReference>
<keyword evidence="3" id="KW-1185">Reference proteome</keyword>
<comment type="caution">
    <text evidence="2">The sequence shown here is derived from an EMBL/GenBank/DDBJ whole genome shotgun (WGS) entry which is preliminary data.</text>
</comment>
<evidence type="ECO:0000313" key="3">
    <source>
        <dbReference type="Proteomes" id="UP001148838"/>
    </source>
</evidence>
<dbReference type="Proteomes" id="UP001148838">
    <property type="component" value="Unassembled WGS sequence"/>
</dbReference>
<dbReference type="PANTHER" id="PTHR47027">
    <property type="entry name" value="REVERSE TRANSCRIPTASE DOMAIN-CONTAINING PROTEIN"/>
    <property type="match status" value="1"/>
</dbReference>
<proteinExistence type="predicted"/>
<dbReference type="Gene3D" id="3.30.420.10">
    <property type="entry name" value="Ribonuclease H-like superfamily/Ribonuclease H"/>
    <property type="match status" value="1"/>
</dbReference>
<protein>
    <recommendedName>
        <fullName evidence="1">Reverse transcriptase domain-containing protein</fullName>
    </recommendedName>
</protein>
<dbReference type="PANTHER" id="PTHR47027:SF29">
    <property type="entry name" value="C2H2-TYPE DOMAIN-CONTAINING PROTEIN"/>
    <property type="match status" value="1"/>
</dbReference>